<name>A0A9Q0NEA7_9DIPT</name>
<proteinExistence type="predicted"/>
<keyword evidence="2" id="KW-1185">Reference proteome</keyword>
<protein>
    <submittedName>
        <fullName evidence="1">Uncharacterized protein</fullName>
    </submittedName>
</protein>
<evidence type="ECO:0000313" key="1">
    <source>
        <dbReference type="EMBL" id="KAJ6648066.1"/>
    </source>
</evidence>
<feature type="non-terminal residue" evidence="1">
    <location>
        <position position="1"/>
    </location>
</feature>
<dbReference type="Proteomes" id="UP001151699">
    <property type="component" value="Chromosome A"/>
</dbReference>
<sequence length="144" mass="16507">HLNERLDYDKELQENLRPLASITSSTTSSSLQLCHSTIIPDLSLVQFLRDYEIAANSLCGYKYKTPFDTLQKLQQLHPNELNVLKIALARVVAAKPHAADVERLICSYNKMKTIDRLSLYNFLYIKINMPNVDRFDPKYGIFSG</sequence>
<dbReference type="AlphaFoldDB" id="A0A9Q0NEA7"/>
<dbReference type="OrthoDB" id="6585618at2759"/>
<accession>A0A9Q0NEA7</accession>
<dbReference type="EMBL" id="WJQU01000001">
    <property type="protein sequence ID" value="KAJ6648066.1"/>
    <property type="molecule type" value="Genomic_DNA"/>
</dbReference>
<gene>
    <name evidence="1" type="ORF">Bhyg_03291</name>
</gene>
<comment type="caution">
    <text evidence="1">The sequence shown here is derived from an EMBL/GenBank/DDBJ whole genome shotgun (WGS) entry which is preliminary data.</text>
</comment>
<evidence type="ECO:0000313" key="2">
    <source>
        <dbReference type="Proteomes" id="UP001151699"/>
    </source>
</evidence>
<organism evidence="1 2">
    <name type="scientific">Pseudolycoriella hygida</name>
    <dbReference type="NCBI Taxonomy" id="35572"/>
    <lineage>
        <taxon>Eukaryota</taxon>
        <taxon>Metazoa</taxon>
        <taxon>Ecdysozoa</taxon>
        <taxon>Arthropoda</taxon>
        <taxon>Hexapoda</taxon>
        <taxon>Insecta</taxon>
        <taxon>Pterygota</taxon>
        <taxon>Neoptera</taxon>
        <taxon>Endopterygota</taxon>
        <taxon>Diptera</taxon>
        <taxon>Nematocera</taxon>
        <taxon>Sciaroidea</taxon>
        <taxon>Sciaridae</taxon>
        <taxon>Pseudolycoriella</taxon>
    </lineage>
</organism>
<reference evidence="1" key="1">
    <citation type="submission" date="2022-07" db="EMBL/GenBank/DDBJ databases">
        <authorList>
            <person name="Trinca V."/>
            <person name="Uliana J.V.C."/>
            <person name="Torres T.T."/>
            <person name="Ward R.J."/>
            <person name="Monesi N."/>
        </authorList>
    </citation>
    <scope>NUCLEOTIDE SEQUENCE</scope>
    <source>
        <strain evidence="1">HSMRA1968</strain>
        <tissue evidence="1">Whole embryos</tissue>
    </source>
</reference>